<evidence type="ECO:0000313" key="4">
    <source>
        <dbReference type="EMBL" id="JAV03949.1"/>
    </source>
</evidence>
<dbReference type="EMBL" id="GFDF01010135">
    <property type="protein sequence ID" value="JAV03949.1"/>
    <property type="molecule type" value="Transcribed_RNA"/>
</dbReference>
<dbReference type="AlphaFoldDB" id="A0A1L8DBX5"/>
<dbReference type="GO" id="GO:0006298">
    <property type="term" value="P:mismatch repair"/>
    <property type="evidence" value="ECO:0007669"/>
    <property type="project" value="TreeGrafter"/>
</dbReference>
<dbReference type="Gene3D" id="2.40.50.140">
    <property type="entry name" value="Nucleic acid-binding proteins"/>
    <property type="match status" value="1"/>
</dbReference>
<protein>
    <submittedName>
        <fullName evidence="4">Uncharacterized protein</fullName>
    </submittedName>
</protein>
<comment type="subcellular location">
    <subcellularLocation>
        <location evidence="1">Nucleus</location>
    </subcellularLocation>
</comment>
<evidence type="ECO:0000256" key="1">
    <source>
        <dbReference type="ARBA" id="ARBA00004123"/>
    </source>
</evidence>
<dbReference type="GO" id="GO:0006289">
    <property type="term" value="P:nucleotide-excision repair"/>
    <property type="evidence" value="ECO:0007669"/>
    <property type="project" value="TreeGrafter"/>
</dbReference>
<dbReference type="InterPro" id="IPR012340">
    <property type="entry name" value="NA-bd_OB-fold"/>
</dbReference>
<name>A0A1L8DBX5_9DIPT</name>
<dbReference type="PANTHER" id="PTHR15114">
    <property type="entry name" value="REPLICATION PROTEIN A3"/>
    <property type="match status" value="1"/>
</dbReference>
<dbReference type="GO" id="GO:0003684">
    <property type="term" value="F:damaged DNA binding"/>
    <property type="evidence" value="ECO:0007669"/>
    <property type="project" value="TreeGrafter"/>
</dbReference>
<accession>A0A1L8DBX5</accession>
<dbReference type="GO" id="GO:0000724">
    <property type="term" value="P:double-strand break repair via homologous recombination"/>
    <property type="evidence" value="ECO:0007669"/>
    <property type="project" value="TreeGrafter"/>
</dbReference>
<dbReference type="GO" id="GO:0006260">
    <property type="term" value="P:DNA replication"/>
    <property type="evidence" value="ECO:0007669"/>
    <property type="project" value="InterPro"/>
</dbReference>
<dbReference type="GO" id="GO:0005662">
    <property type="term" value="C:DNA replication factor A complex"/>
    <property type="evidence" value="ECO:0007669"/>
    <property type="project" value="TreeGrafter"/>
</dbReference>
<dbReference type="PANTHER" id="PTHR15114:SF1">
    <property type="entry name" value="REPLICATION PROTEIN A 14 KDA SUBUNIT"/>
    <property type="match status" value="1"/>
</dbReference>
<dbReference type="GO" id="GO:0035861">
    <property type="term" value="C:site of double-strand break"/>
    <property type="evidence" value="ECO:0007669"/>
    <property type="project" value="TreeGrafter"/>
</dbReference>
<dbReference type="GO" id="GO:0006284">
    <property type="term" value="P:base-excision repair"/>
    <property type="evidence" value="ECO:0007669"/>
    <property type="project" value="TreeGrafter"/>
</dbReference>
<evidence type="ECO:0000256" key="2">
    <source>
        <dbReference type="ARBA" id="ARBA00009761"/>
    </source>
</evidence>
<dbReference type="InterPro" id="IPR013970">
    <property type="entry name" value="Rfa2"/>
</dbReference>
<proteinExistence type="inferred from homology"/>
<dbReference type="Pfam" id="PF08661">
    <property type="entry name" value="Rep_fac-A_3"/>
    <property type="match status" value="1"/>
</dbReference>
<sequence length="117" mass="13086">MNDTLWTIVNGASLRTNVGQQVIIVLKVEEYEVPSKLLKGTTTDDTPVTINMRSELESNLRGAWVQAIGLASKPDTIDNGEVVILPEDEKEFDKKSHNIMMKILSTAPKVYEIEENQ</sequence>
<reference evidence="4" key="1">
    <citation type="submission" date="2016-12" db="EMBL/GenBank/DDBJ databases">
        <title>An insight into the sialome and mialome of the sand fly, Nyssomyia neivai.</title>
        <authorList>
            <person name="Sebastian V."/>
            <person name="Goulart T.M."/>
            <person name="Oliveira W."/>
            <person name="Calvo E."/>
            <person name="Oliveira L.F."/>
            <person name="Pinto M.C."/>
            <person name="Rosselino A.M."/>
            <person name="Ribeiro J.M."/>
        </authorList>
    </citation>
    <scope>NUCLEOTIDE SEQUENCE</scope>
</reference>
<dbReference type="GO" id="GO:0003697">
    <property type="term" value="F:single-stranded DNA binding"/>
    <property type="evidence" value="ECO:0007669"/>
    <property type="project" value="TreeGrafter"/>
</dbReference>
<keyword evidence="3" id="KW-0539">Nucleus</keyword>
<evidence type="ECO:0000256" key="3">
    <source>
        <dbReference type="ARBA" id="ARBA00023242"/>
    </source>
</evidence>
<dbReference type="SUPFAM" id="SSF50249">
    <property type="entry name" value="Nucleic acid-binding proteins"/>
    <property type="match status" value="1"/>
</dbReference>
<comment type="similarity">
    <text evidence="2">Belongs to the replication factor A protein 3 family.</text>
</comment>
<organism evidence="4">
    <name type="scientific">Nyssomyia neivai</name>
    <dbReference type="NCBI Taxonomy" id="330878"/>
    <lineage>
        <taxon>Eukaryota</taxon>
        <taxon>Metazoa</taxon>
        <taxon>Ecdysozoa</taxon>
        <taxon>Arthropoda</taxon>
        <taxon>Hexapoda</taxon>
        <taxon>Insecta</taxon>
        <taxon>Pterygota</taxon>
        <taxon>Neoptera</taxon>
        <taxon>Endopterygota</taxon>
        <taxon>Diptera</taxon>
        <taxon>Nematocera</taxon>
        <taxon>Psychodoidea</taxon>
        <taxon>Psychodidae</taxon>
        <taxon>Nyssomyia</taxon>
    </lineage>
</organism>